<proteinExistence type="predicted"/>
<gene>
    <name evidence="2" type="ORF">SAMN05216480_111124</name>
</gene>
<reference evidence="2 3" key="1">
    <citation type="submission" date="2016-10" db="EMBL/GenBank/DDBJ databases">
        <authorList>
            <person name="de Groot N.N."/>
        </authorList>
    </citation>
    <scope>NUCLEOTIDE SEQUENCE [LARGE SCALE GENOMIC DNA]</scope>
    <source>
        <strain evidence="2 3">CGMCC 1.12333</strain>
    </source>
</reference>
<dbReference type="Proteomes" id="UP000199138">
    <property type="component" value="Unassembled WGS sequence"/>
</dbReference>
<evidence type="ECO:0000256" key="1">
    <source>
        <dbReference type="SAM" id="SignalP"/>
    </source>
</evidence>
<keyword evidence="1" id="KW-0732">Signal</keyword>
<sequence length="100" mass="11424">MRRLQTLLTFLIFAAGFPSFGQSVHNDCGTIYDFAATLPQYQNDDKALMDYLITDLDPILSNCYTRDNIISGSIYLILTINKKRKVIDVELKKNSCNRKV</sequence>
<keyword evidence="3" id="KW-1185">Reference proteome</keyword>
<evidence type="ECO:0000313" key="2">
    <source>
        <dbReference type="EMBL" id="SFU65416.1"/>
    </source>
</evidence>
<dbReference type="STRING" id="1224947.SAMN05216480_111124"/>
<dbReference type="RefSeq" id="WP_093025782.1">
    <property type="nucleotide sequence ID" value="NZ_FPBK01000011.1"/>
</dbReference>
<dbReference type="AlphaFoldDB" id="A0A1I7HY55"/>
<protein>
    <submittedName>
        <fullName evidence="2">Uncharacterized protein</fullName>
    </submittedName>
</protein>
<accession>A0A1I7HY55</accession>
<dbReference type="EMBL" id="FPBK01000011">
    <property type="protein sequence ID" value="SFU65416.1"/>
    <property type="molecule type" value="Genomic_DNA"/>
</dbReference>
<feature type="chain" id="PRO_5011671273" evidence="1">
    <location>
        <begin position="22"/>
        <end position="100"/>
    </location>
</feature>
<feature type="signal peptide" evidence="1">
    <location>
        <begin position="1"/>
        <end position="21"/>
    </location>
</feature>
<evidence type="ECO:0000313" key="3">
    <source>
        <dbReference type="Proteomes" id="UP000199138"/>
    </source>
</evidence>
<name>A0A1I7HY55_9FLAO</name>
<organism evidence="2 3">
    <name type="scientific">Pustulibacterium marinum</name>
    <dbReference type="NCBI Taxonomy" id="1224947"/>
    <lineage>
        <taxon>Bacteria</taxon>
        <taxon>Pseudomonadati</taxon>
        <taxon>Bacteroidota</taxon>
        <taxon>Flavobacteriia</taxon>
        <taxon>Flavobacteriales</taxon>
        <taxon>Flavobacteriaceae</taxon>
        <taxon>Pustulibacterium</taxon>
    </lineage>
</organism>